<dbReference type="RefSeq" id="WP_269876261.1">
    <property type="nucleotide sequence ID" value="NZ_JAPZVM010000001.1"/>
</dbReference>
<gene>
    <name evidence="2" type="ORF">O6P32_00445</name>
</gene>
<protein>
    <submittedName>
        <fullName evidence="2">DUF4858 domain-containing protein</fullName>
    </submittedName>
</protein>
<accession>A0ABT4PDQ5</accession>
<proteinExistence type="predicted"/>
<comment type="caution">
    <text evidence="2">The sequence shown here is derived from an EMBL/GenBank/DDBJ whole genome shotgun (WGS) entry which is preliminary data.</text>
</comment>
<feature type="region of interest" description="Disordered" evidence="1">
    <location>
        <begin position="227"/>
        <end position="254"/>
    </location>
</feature>
<evidence type="ECO:0000313" key="3">
    <source>
        <dbReference type="Proteomes" id="UP001141933"/>
    </source>
</evidence>
<sequence length="298" mass="35088">MAIHIINKTKRYWNITFCCIGSVLPTTLQAQQKEEELKLNMDAVKMIQFNFNRGTQEVIEQPIDAPLEKKWMKFRSDLSMPRSLTDTTKVKKIEYYVRPEPYTIWVRFGENPVYDVIPSLKKQWKIHWTLNPFKNYQEEYGKSIKPGTGEMYSSINTPAGPSVAVVFDADKLLYESLTKRGRAIRHNRKHANAWKTYKEYQPTAADSAKFPHFIPFLPIYQTQADSLSTPQQAQKNVTPNSQKLRTQPEEGESRFSTYIKQRMAEDSIRRQEFLRKDKIKHNAYETEKQIRRLKEQQD</sequence>
<keyword evidence="3" id="KW-1185">Reference proteome</keyword>
<evidence type="ECO:0000256" key="1">
    <source>
        <dbReference type="SAM" id="MobiDB-lite"/>
    </source>
</evidence>
<dbReference type="Proteomes" id="UP001141933">
    <property type="component" value="Unassembled WGS sequence"/>
</dbReference>
<evidence type="ECO:0000313" key="2">
    <source>
        <dbReference type="EMBL" id="MCZ8371181.1"/>
    </source>
</evidence>
<organism evidence="2 3">
    <name type="scientific">Phocaeicola acetigenes</name>
    <dbReference type="NCBI Taxonomy" id="3016083"/>
    <lineage>
        <taxon>Bacteria</taxon>
        <taxon>Pseudomonadati</taxon>
        <taxon>Bacteroidota</taxon>
        <taxon>Bacteroidia</taxon>
        <taxon>Bacteroidales</taxon>
        <taxon>Bacteroidaceae</taxon>
        <taxon>Phocaeicola</taxon>
    </lineage>
</organism>
<name>A0ABT4PDQ5_9BACT</name>
<dbReference type="EMBL" id="JAPZVM010000001">
    <property type="protein sequence ID" value="MCZ8371181.1"/>
    <property type="molecule type" value="Genomic_DNA"/>
</dbReference>
<reference evidence="2" key="1">
    <citation type="submission" date="2022-12" db="EMBL/GenBank/DDBJ databases">
        <title>Phocaeicola acetigenes sp. nov., isolated feces from a healthy human.</title>
        <authorList>
            <person name="Do H."/>
            <person name="Ha Y.B."/>
            <person name="Kim J.-S."/>
            <person name="Suh M.K."/>
            <person name="Kim H.S."/>
            <person name="Lee J.-S."/>
        </authorList>
    </citation>
    <scope>NUCLEOTIDE SEQUENCE</scope>
    <source>
        <strain evidence="2">KGMB11183</strain>
    </source>
</reference>
<feature type="compositionally biased region" description="Polar residues" evidence="1">
    <location>
        <begin position="227"/>
        <end position="245"/>
    </location>
</feature>